<evidence type="ECO:0000313" key="3">
    <source>
        <dbReference type="EMBL" id="OMJ75472.1"/>
    </source>
</evidence>
<name>A0A1R2BFC0_9CILI</name>
<feature type="compositionally biased region" description="Low complexity" evidence="2">
    <location>
        <begin position="18"/>
        <end position="28"/>
    </location>
</feature>
<evidence type="ECO:0000256" key="2">
    <source>
        <dbReference type="SAM" id="MobiDB-lite"/>
    </source>
</evidence>
<reference evidence="3 4" key="1">
    <citation type="submission" date="2016-11" db="EMBL/GenBank/DDBJ databases">
        <title>The macronuclear genome of Stentor coeruleus: a giant cell with tiny introns.</title>
        <authorList>
            <person name="Slabodnick M."/>
            <person name="Ruby J.G."/>
            <person name="Reiff S.B."/>
            <person name="Swart E.C."/>
            <person name="Gosai S."/>
            <person name="Prabakaran S."/>
            <person name="Witkowska E."/>
            <person name="Larue G.E."/>
            <person name="Fisher S."/>
            <person name="Freeman R.M."/>
            <person name="Gunawardena J."/>
            <person name="Chu W."/>
            <person name="Stover N.A."/>
            <person name="Gregory B.D."/>
            <person name="Nowacki M."/>
            <person name="Derisi J."/>
            <person name="Roy S.W."/>
            <person name="Marshall W.F."/>
            <person name="Sood P."/>
        </authorList>
    </citation>
    <scope>NUCLEOTIDE SEQUENCE [LARGE SCALE GENOMIC DNA]</scope>
    <source>
        <strain evidence="3">WM001</strain>
    </source>
</reference>
<feature type="region of interest" description="Disordered" evidence="2">
    <location>
        <begin position="1"/>
        <end position="29"/>
    </location>
</feature>
<comment type="caution">
    <text evidence="3">The sequence shown here is derived from an EMBL/GenBank/DDBJ whole genome shotgun (WGS) entry which is preliminary data.</text>
</comment>
<protein>
    <submittedName>
        <fullName evidence="3">Uncharacterized protein</fullName>
    </submittedName>
</protein>
<evidence type="ECO:0000313" key="4">
    <source>
        <dbReference type="Proteomes" id="UP000187209"/>
    </source>
</evidence>
<proteinExistence type="predicted"/>
<dbReference type="EMBL" id="MPUH01000689">
    <property type="protein sequence ID" value="OMJ75472.1"/>
    <property type="molecule type" value="Genomic_DNA"/>
</dbReference>
<feature type="coiled-coil region" evidence="1">
    <location>
        <begin position="228"/>
        <end position="276"/>
    </location>
</feature>
<dbReference type="Proteomes" id="UP000187209">
    <property type="component" value="Unassembled WGS sequence"/>
</dbReference>
<evidence type="ECO:0000256" key="1">
    <source>
        <dbReference type="SAM" id="Coils"/>
    </source>
</evidence>
<keyword evidence="4" id="KW-1185">Reference proteome</keyword>
<gene>
    <name evidence="3" type="ORF">SteCoe_25395</name>
</gene>
<sequence length="279" mass="32829">MEISKVSNEKSQDLTGISSKSKSSSKNSYRIVPSYNPNFSDDFYIKKKRDKKHKFGSALKIQRVFRARLNKKKLEIVLKIQKRTEKPILALLEKLIEIGYKKVKLNWEKFSMKSNQNKDLSFSINAFRILTGLAESHGESKKELISIIYDGFPDETKVLITEGKLSNTFLDLFNDEEREKVIESFADEQKLFREFNDFNEISFTKFDFLEYELPETITKSTNPYIFKKATIEKRVEELQEKISKENENLLKELTQREELNEQNDILKIMIKKLLSLRKV</sequence>
<dbReference type="AlphaFoldDB" id="A0A1R2BFC0"/>
<keyword evidence="1" id="KW-0175">Coiled coil</keyword>
<dbReference type="PROSITE" id="PS50096">
    <property type="entry name" value="IQ"/>
    <property type="match status" value="1"/>
</dbReference>
<organism evidence="3 4">
    <name type="scientific">Stentor coeruleus</name>
    <dbReference type="NCBI Taxonomy" id="5963"/>
    <lineage>
        <taxon>Eukaryota</taxon>
        <taxon>Sar</taxon>
        <taxon>Alveolata</taxon>
        <taxon>Ciliophora</taxon>
        <taxon>Postciliodesmatophora</taxon>
        <taxon>Heterotrichea</taxon>
        <taxon>Heterotrichida</taxon>
        <taxon>Stentoridae</taxon>
        <taxon>Stentor</taxon>
    </lineage>
</organism>
<accession>A0A1R2BFC0</accession>